<feature type="region of interest" description="Disordered" evidence="1">
    <location>
        <begin position="1"/>
        <end position="67"/>
    </location>
</feature>
<evidence type="ECO:0000313" key="3">
    <source>
        <dbReference type="Proteomes" id="UP000279306"/>
    </source>
</evidence>
<evidence type="ECO:0000256" key="1">
    <source>
        <dbReference type="SAM" id="MobiDB-lite"/>
    </source>
</evidence>
<evidence type="ECO:0000313" key="2">
    <source>
        <dbReference type="EMBL" id="VEG55305.1"/>
    </source>
</evidence>
<dbReference type="OrthoDB" id="4631389at2"/>
<dbReference type="STRING" id="1791.GCA_001049355_01058"/>
<keyword evidence="3" id="KW-1185">Reference proteome</keyword>
<name>A0A3S4VTU6_MYCAU</name>
<organism evidence="2 3">
    <name type="scientific">Mycolicibacterium aurum</name>
    <name type="common">Mycobacterium aurum</name>
    <dbReference type="NCBI Taxonomy" id="1791"/>
    <lineage>
        <taxon>Bacteria</taxon>
        <taxon>Bacillati</taxon>
        <taxon>Actinomycetota</taxon>
        <taxon>Actinomycetes</taxon>
        <taxon>Mycobacteriales</taxon>
        <taxon>Mycobacteriaceae</taxon>
        <taxon>Mycolicibacterium</taxon>
    </lineage>
</organism>
<sequence>MTTPDGSPFGDAAEADVVEQSVPIDDTEDDPWRDAQRVGDDRGWQASEADLLEQATPVPDDDQEFDR</sequence>
<dbReference type="RefSeq" id="WP_048631006.1">
    <property type="nucleotide sequence ID" value="NZ_CVQQ01000002.1"/>
</dbReference>
<dbReference type="EMBL" id="LR134356">
    <property type="protein sequence ID" value="VEG55305.1"/>
    <property type="molecule type" value="Genomic_DNA"/>
</dbReference>
<feature type="compositionally biased region" description="Basic and acidic residues" evidence="1">
    <location>
        <begin position="30"/>
        <end position="43"/>
    </location>
</feature>
<accession>A0A3S4VTU6</accession>
<dbReference type="KEGG" id="mauu:NCTC10437_02920"/>
<reference evidence="2 3" key="1">
    <citation type="submission" date="2018-12" db="EMBL/GenBank/DDBJ databases">
        <authorList>
            <consortium name="Pathogen Informatics"/>
        </authorList>
    </citation>
    <scope>NUCLEOTIDE SEQUENCE [LARGE SCALE GENOMIC DNA]</scope>
    <source>
        <strain evidence="2 3">NCTC10437</strain>
    </source>
</reference>
<dbReference type="Proteomes" id="UP000279306">
    <property type="component" value="Chromosome"/>
</dbReference>
<gene>
    <name evidence="2" type="ORF">NCTC10437_02920</name>
</gene>
<proteinExistence type="predicted"/>
<protein>
    <submittedName>
        <fullName evidence="2">Uncharacterized protein</fullName>
    </submittedName>
</protein>
<dbReference type="AlphaFoldDB" id="A0A3S4VTU6"/>